<accession>A0ABU0ACX1</accession>
<dbReference type="RefSeq" id="WP_307472002.1">
    <property type="nucleotide sequence ID" value="NZ_JAUSUB010000002.1"/>
</dbReference>
<evidence type="ECO:0000313" key="2">
    <source>
        <dbReference type="Proteomes" id="UP001238088"/>
    </source>
</evidence>
<protein>
    <submittedName>
        <fullName evidence="1">ArpU family phage transcriptional regulator</fullName>
    </submittedName>
</protein>
<dbReference type="InterPro" id="IPR006524">
    <property type="entry name" value="ArpU-like"/>
</dbReference>
<comment type="caution">
    <text evidence="1">The sequence shown here is derived from an EMBL/GenBank/DDBJ whole genome shotgun (WGS) entry which is preliminary data.</text>
</comment>
<reference evidence="1 2" key="1">
    <citation type="submission" date="2023-07" db="EMBL/GenBank/DDBJ databases">
        <title>Genomic Encyclopedia of Type Strains, Phase IV (KMG-IV): sequencing the most valuable type-strain genomes for metagenomic binning, comparative biology and taxonomic classification.</title>
        <authorList>
            <person name="Goeker M."/>
        </authorList>
    </citation>
    <scope>NUCLEOTIDE SEQUENCE [LARGE SCALE GENOMIC DNA]</scope>
    <source>
        <strain evidence="1 2">DSM 23494</strain>
    </source>
</reference>
<gene>
    <name evidence="1" type="ORF">J2S17_000759</name>
</gene>
<name>A0ABU0ACX1_9BACI</name>
<evidence type="ECO:0000313" key="1">
    <source>
        <dbReference type="EMBL" id="MDQ0268890.1"/>
    </source>
</evidence>
<dbReference type="Proteomes" id="UP001238088">
    <property type="component" value="Unassembled WGS sequence"/>
</dbReference>
<proteinExistence type="predicted"/>
<keyword evidence="2" id="KW-1185">Reference proteome</keyword>
<dbReference type="NCBIfam" id="TIGR01637">
    <property type="entry name" value="phage_arpU"/>
    <property type="match status" value="1"/>
</dbReference>
<sequence>MHQQMSFVLPKIDRKATQEAVEAQLEKYRLFKYLSFEEREASVTASTEERFHGPTNETSDQTGDIAIYNVEQRKLREDFCNHVERAVSRLPKLERFLIEKRYMSVEAEYTSDFQVYCFEYQPPISAVTYGKIRTKAFYRLALNLNIAVIENV</sequence>
<organism evidence="1 2">
    <name type="scientific">Cytobacillus purgationiresistens</name>
    <dbReference type="NCBI Taxonomy" id="863449"/>
    <lineage>
        <taxon>Bacteria</taxon>
        <taxon>Bacillati</taxon>
        <taxon>Bacillota</taxon>
        <taxon>Bacilli</taxon>
        <taxon>Bacillales</taxon>
        <taxon>Bacillaceae</taxon>
        <taxon>Cytobacillus</taxon>
    </lineage>
</organism>
<dbReference type="EMBL" id="JAUSUB010000002">
    <property type="protein sequence ID" value="MDQ0268890.1"/>
    <property type="molecule type" value="Genomic_DNA"/>
</dbReference>